<name>A0A8H6H8V4_9AGAR</name>
<evidence type="ECO:0000256" key="1">
    <source>
        <dbReference type="SAM" id="MobiDB-lite"/>
    </source>
</evidence>
<feature type="compositionally biased region" description="Acidic residues" evidence="1">
    <location>
        <begin position="69"/>
        <end position="79"/>
    </location>
</feature>
<dbReference type="AlphaFoldDB" id="A0A8H6H8V4"/>
<proteinExistence type="predicted"/>
<keyword evidence="3" id="KW-1185">Reference proteome</keyword>
<evidence type="ECO:0000313" key="3">
    <source>
        <dbReference type="Proteomes" id="UP000521943"/>
    </source>
</evidence>
<dbReference type="Proteomes" id="UP000521943">
    <property type="component" value="Unassembled WGS sequence"/>
</dbReference>
<accession>A0A8H6H8V4</accession>
<reference evidence="2 3" key="1">
    <citation type="submission" date="2020-07" db="EMBL/GenBank/DDBJ databases">
        <title>Comparative genomics of pyrophilous fungi reveals a link between fire events and developmental genes.</title>
        <authorList>
            <consortium name="DOE Joint Genome Institute"/>
            <person name="Steindorff A.S."/>
            <person name="Carver A."/>
            <person name="Calhoun S."/>
            <person name="Stillman K."/>
            <person name="Liu H."/>
            <person name="Lipzen A."/>
            <person name="Pangilinan J."/>
            <person name="Labutti K."/>
            <person name="Bruns T.D."/>
            <person name="Grigoriev I.V."/>
        </authorList>
    </citation>
    <scope>NUCLEOTIDE SEQUENCE [LARGE SCALE GENOMIC DNA]</scope>
    <source>
        <strain evidence="2 3">CBS 144469</strain>
    </source>
</reference>
<sequence length="339" mass="33683">MRDLLGFLIRSIDLRTETAPTCGGYHRRVSFLDPETCAVCDGTGFIMVPCNNTEPESDENDDAVTVPDSETDDDDADDDGPIRGGKRVLQLAPIGYRSLPAFANASAAASAAAFAAAASAAPPSSVASAAPVLMTPPPTAPGAPATIAHTVSAPDVIATASVAPTVMPATIAPSAPALVIPTGTPGATALAAQAAPSPGAASATPSAPVPAAVSLAPPVTGTAPTAVAPPAPAPAVVTATQVQGIPATVPPCSTVILGFHSLGPNTPPPAPTNAVFASPGEERYYIISKGIRVGVFGGWANTSPYVTGVASASFGRHRTLLSAYEAYVSAWSKGAVAYV</sequence>
<dbReference type="OrthoDB" id="3270804at2759"/>
<protein>
    <submittedName>
        <fullName evidence="2">Uncharacterized protein</fullName>
    </submittedName>
</protein>
<dbReference type="EMBL" id="JACGCI010000180">
    <property type="protein sequence ID" value="KAF6742584.1"/>
    <property type="molecule type" value="Genomic_DNA"/>
</dbReference>
<feature type="region of interest" description="Disordered" evidence="1">
    <location>
        <begin position="51"/>
        <end position="84"/>
    </location>
</feature>
<organism evidence="2 3">
    <name type="scientific">Ephemerocybe angulata</name>
    <dbReference type="NCBI Taxonomy" id="980116"/>
    <lineage>
        <taxon>Eukaryota</taxon>
        <taxon>Fungi</taxon>
        <taxon>Dikarya</taxon>
        <taxon>Basidiomycota</taxon>
        <taxon>Agaricomycotina</taxon>
        <taxon>Agaricomycetes</taxon>
        <taxon>Agaricomycetidae</taxon>
        <taxon>Agaricales</taxon>
        <taxon>Agaricineae</taxon>
        <taxon>Psathyrellaceae</taxon>
        <taxon>Ephemerocybe</taxon>
    </lineage>
</organism>
<comment type="caution">
    <text evidence="2">The sequence shown here is derived from an EMBL/GenBank/DDBJ whole genome shotgun (WGS) entry which is preliminary data.</text>
</comment>
<gene>
    <name evidence="2" type="ORF">DFP72DRAFT_860363</name>
</gene>
<evidence type="ECO:0000313" key="2">
    <source>
        <dbReference type="EMBL" id="KAF6742584.1"/>
    </source>
</evidence>